<organism evidence="1 2">
    <name type="scientific">Corchorus capsularis</name>
    <name type="common">Jute</name>
    <dbReference type="NCBI Taxonomy" id="210143"/>
    <lineage>
        <taxon>Eukaryota</taxon>
        <taxon>Viridiplantae</taxon>
        <taxon>Streptophyta</taxon>
        <taxon>Embryophyta</taxon>
        <taxon>Tracheophyta</taxon>
        <taxon>Spermatophyta</taxon>
        <taxon>Magnoliopsida</taxon>
        <taxon>eudicotyledons</taxon>
        <taxon>Gunneridae</taxon>
        <taxon>Pentapetalae</taxon>
        <taxon>rosids</taxon>
        <taxon>malvids</taxon>
        <taxon>Malvales</taxon>
        <taxon>Malvaceae</taxon>
        <taxon>Grewioideae</taxon>
        <taxon>Apeibeae</taxon>
        <taxon>Corchorus</taxon>
    </lineage>
</organism>
<keyword evidence="2" id="KW-1185">Reference proteome</keyword>
<reference evidence="1 2" key="1">
    <citation type="submission" date="2013-09" db="EMBL/GenBank/DDBJ databases">
        <title>Corchorus capsularis genome sequencing.</title>
        <authorList>
            <person name="Alam M."/>
            <person name="Haque M.S."/>
            <person name="Islam M.S."/>
            <person name="Emdad E.M."/>
            <person name="Islam M.M."/>
            <person name="Ahmed B."/>
            <person name="Halim A."/>
            <person name="Hossen Q.M.M."/>
            <person name="Hossain M.Z."/>
            <person name="Ahmed R."/>
            <person name="Khan M.M."/>
            <person name="Islam R."/>
            <person name="Rashid M.M."/>
            <person name="Khan S.A."/>
            <person name="Rahman M.S."/>
            <person name="Alam M."/>
        </authorList>
    </citation>
    <scope>NUCLEOTIDE SEQUENCE [LARGE SCALE GENOMIC DNA]</scope>
    <source>
        <strain evidence="2">cv. CVL-1</strain>
        <tissue evidence="1">Whole seedling</tissue>
    </source>
</reference>
<proteinExistence type="predicted"/>
<protein>
    <submittedName>
        <fullName evidence="1">Uncharacterized protein</fullName>
    </submittedName>
</protein>
<evidence type="ECO:0000313" key="1">
    <source>
        <dbReference type="EMBL" id="OMO51147.1"/>
    </source>
</evidence>
<accession>A0A1R3FZA0</accession>
<dbReference type="AlphaFoldDB" id="A0A1R3FZA0"/>
<name>A0A1R3FZA0_COCAP</name>
<sequence>MAQMPQSSPPLVAQPPSQPTVFLLARTTFFSLDRLR</sequence>
<dbReference type="Gramene" id="OMO51147">
    <property type="protein sequence ID" value="OMO51147"/>
    <property type="gene ID" value="CCACVL1_29980"/>
</dbReference>
<gene>
    <name evidence="1" type="ORF">CCACVL1_29980</name>
</gene>
<evidence type="ECO:0000313" key="2">
    <source>
        <dbReference type="Proteomes" id="UP000188268"/>
    </source>
</evidence>
<dbReference type="EMBL" id="AWWV01015933">
    <property type="protein sequence ID" value="OMO51147.1"/>
    <property type="molecule type" value="Genomic_DNA"/>
</dbReference>
<dbReference type="Proteomes" id="UP000188268">
    <property type="component" value="Unassembled WGS sequence"/>
</dbReference>
<comment type="caution">
    <text evidence="1">The sequence shown here is derived from an EMBL/GenBank/DDBJ whole genome shotgun (WGS) entry which is preliminary data.</text>
</comment>